<dbReference type="OrthoDB" id="430315at2759"/>
<dbReference type="EMBL" id="MTYH01000027">
    <property type="protein sequence ID" value="PNP44891.1"/>
    <property type="molecule type" value="Genomic_DNA"/>
</dbReference>
<dbReference type="Pfam" id="PF00314">
    <property type="entry name" value="Thaumatin"/>
    <property type="match status" value="1"/>
</dbReference>
<dbReference type="InterPro" id="IPR001938">
    <property type="entry name" value="Thaumatin"/>
</dbReference>
<protein>
    <submittedName>
        <fullName evidence="1">Uncharacterized protein</fullName>
    </submittedName>
</protein>
<organism evidence="1 2">
    <name type="scientific">Trichoderma gamsii</name>
    <dbReference type="NCBI Taxonomy" id="398673"/>
    <lineage>
        <taxon>Eukaryota</taxon>
        <taxon>Fungi</taxon>
        <taxon>Dikarya</taxon>
        <taxon>Ascomycota</taxon>
        <taxon>Pezizomycotina</taxon>
        <taxon>Sordariomycetes</taxon>
        <taxon>Hypocreomycetidae</taxon>
        <taxon>Hypocreales</taxon>
        <taxon>Hypocreaceae</taxon>
        <taxon>Trichoderma</taxon>
    </lineage>
</organism>
<reference evidence="1 2" key="1">
    <citation type="submission" date="2017-02" db="EMBL/GenBank/DDBJ databases">
        <title>Genomes of Trichoderma spp. with biocontrol activity.</title>
        <authorList>
            <person name="Gardiner D."/>
            <person name="Kazan K."/>
            <person name="Vos C."/>
            <person name="Harvey P."/>
        </authorList>
    </citation>
    <scope>NUCLEOTIDE SEQUENCE [LARGE SCALE GENOMIC DNA]</scope>
    <source>
        <strain evidence="1 2">A5MH</strain>
    </source>
</reference>
<sequence length="102" mass="10913">MDYEFSGATPATLAEFNLAGGVDMMQTFYDISLVDGYNLPMGINYIPAKNTTFIPPNLTNCACIATAGWVYSSTGTGTGIFYSNVTYPIPLESEETNESVSG</sequence>
<dbReference type="SUPFAM" id="SSF49870">
    <property type="entry name" value="Osmotin, thaumatin-like protein"/>
    <property type="match status" value="1"/>
</dbReference>
<dbReference type="AlphaFoldDB" id="A0A2K0TH90"/>
<evidence type="ECO:0000313" key="1">
    <source>
        <dbReference type="EMBL" id="PNP44891.1"/>
    </source>
</evidence>
<gene>
    <name evidence="1" type="ORF">TGAMA5MH_03305</name>
</gene>
<dbReference type="Proteomes" id="UP000236546">
    <property type="component" value="Unassembled WGS sequence"/>
</dbReference>
<accession>A0A2K0TH90</accession>
<dbReference type="InterPro" id="IPR037176">
    <property type="entry name" value="Osmotin/thaumatin-like_sf"/>
</dbReference>
<comment type="caution">
    <text evidence="1">The sequence shown here is derived from an EMBL/GenBank/DDBJ whole genome shotgun (WGS) entry which is preliminary data.</text>
</comment>
<name>A0A2K0TH90_9HYPO</name>
<evidence type="ECO:0000313" key="2">
    <source>
        <dbReference type="Proteomes" id="UP000236546"/>
    </source>
</evidence>
<dbReference type="Gene3D" id="2.60.110.10">
    <property type="entry name" value="Thaumatin"/>
    <property type="match status" value="1"/>
</dbReference>
<proteinExistence type="predicted"/>